<accession>A0A948THP2</accession>
<proteinExistence type="predicted"/>
<organism evidence="1 2">
    <name type="scientific">Candidatus Anaerobiospirillum pullicola</name>
    <dbReference type="NCBI Taxonomy" id="2838451"/>
    <lineage>
        <taxon>Bacteria</taxon>
        <taxon>Pseudomonadati</taxon>
        <taxon>Pseudomonadota</taxon>
        <taxon>Gammaproteobacteria</taxon>
        <taxon>Aeromonadales</taxon>
        <taxon>Succinivibrionaceae</taxon>
        <taxon>Anaerobiospirillum</taxon>
    </lineage>
</organism>
<evidence type="ECO:0000313" key="1">
    <source>
        <dbReference type="EMBL" id="MBU3845220.1"/>
    </source>
</evidence>
<dbReference type="EMBL" id="JAHLFE010000210">
    <property type="protein sequence ID" value="MBU3845220.1"/>
    <property type="molecule type" value="Genomic_DNA"/>
</dbReference>
<dbReference type="Proteomes" id="UP000733611">
    <property type="component" value="Unassembled WGS sequence"/>
</dbReference>
<reference evidence="1" key="2">
    <citation type="submission" date="2021-04" db="EMBL/GenBank/DDBJ databases">
        <authorList>
            <person name="Gilroy R."/>
        </authorList>
    </citation>
    <scope>NUCLEOTIDE SEQUENCE</scope>
    <source>
        <strain evidence="1">378</strain>
    </source>
</reference>
<dbReference type="AlphaFoldDB" id="A0A948THP2"/>
<reference evidence="1" key="1">
    <citation type="journal article" date="2021" name="PeerJ">
        <title>Extensive microbial diversity within the chicken gut microbiome revealed by metagenomics and culture.</title>
        <authorList>
            <person name="Gilroy R."/>
            <person name="Ravi A."/>
            <person name="Getino M."/>
            <person name="Pursley I."/>
            <person name="Horton D.L."/>
            <person name="Alikhan N.F."/>
            <person name="Baker D."/>
            <person name="Gharbi K."/>
            <person name="Hall N."/>
            <person name="Watson M."/>
            <person name="Adriaenssens E.M."/>
            <person name="Foster-Nyarko E."/>
            <person name="Jarju S."/>
            <person name="Secka A."/>
            <person name="Antonio M."/>
            <person name="Oren A."/>
            <person name="Chaudhuri R.R."/>
            <person name="La Ragione R."/>
            <person name="Hildebrand F."/>
            <person name="Pallen M.J."/>
        </authorList>
    </citation>
    <scope>NUCLEOTIDE SEQUENCE</scope>
    <source>
        <strain evidence="1">378</strain>
    </source>
</reference>
<gene>
    <name evidence="1" type="ORF">H9847_10240</name>
</gene>
<protein>
    <submittedName>
        <fullName evidence="1">Uncharacterized protein</fullName>
    </submittedName>
</protein>
<comment type="caution">
    <text evidence="1">The sequence shown here is derived from an EMBL/GenBank/DDBJ whole genome shotgun (WGS) entry which is preliminary data.</text>
</comment>
<evidence type="ECO:0000313" key="2">
    <source>
        <dbReference type="Proteomes" id="UP000733611"/>
    </source>
</evidence>
<name>A0A948THP2_9GAMM</name>
<sequence>MPDLNKLQSPNALDRFLSASKGQLTPAQYEEAVTFFSDLTTSFMSWLSNTTDGYMRTYKAGEAENARIDKLFQRAGLSNEYGRAFEHKERKEAALAERSLERVQQTTVFVDKGG</sequence>